<dbReference type="Proteomes" id="UP000028411">
    <property type="component" value="Unassembled WGS sequence"/>
</dbReference>
<dbReference type="OrthoDB" id="7449825at2"/>
<gene>
    <name evidence="1" type="ORF">BV95_03672</name>
</gene>
<sequence>MAFLQLATLADDGGTIGVMKAAATPGFAPVEWQIIQLARRDGLDSLRAPDRWDRVKGWIFGRRANPRLANIRLESLRRLAVDAWHRGYAVRPSFLKAFLKAGFNEGQLETLLASISAQRRFRASRSRSS</sequence>
<dbReference type="EMBL" id="JFHR01000053">
    <property type="protein sequence ID" value="KEQ52051.1"/>
    <property type="molecule type" value="Genomic_DNA"/>
</dbReference>
<dbReference type="AlphaFoldDB" id="A0A081RA28"/>
<dbReference type="eggNOG" id="ENOG502ZX0X">
    <property type="taxonomic scope" value="Bacteria"/>
</dbReference>
<dbReference type="PATRIC" id="fig|46429.4.peg.3657"/>
<organism evidence="1 2">
    <name type="scientific">Sphingobium chlorophenolicum</name>
    <dbReference type="NCBI Taxonomy" id="46429"/>
    <lineage>
        <taxon>Bacteria</taxon>
        <taxon>Pseudomonadati</taxon>
        <taxon>Pseudomonadota</taxon>
        <taxon>Alphaproteobacteria</taxon>
        <taxon>Sphingomonadales</taxon>
        <taxon>Sphingomonadaceae</taxon>
        <taxon>Sphingobium</taxon>
    </lineage>
</organism>
<reference evidence="1 2" key="1">
    <citation type="submission" date="2014-02" db="EMBL/GenBank/DDBJ databases">
        <title>Whole genome sequence of Sphingobium chlorophenolicum NBRC 16172.</title>
        <authorList>
            <person name="Gan H.M."/>
            <person name="Gan H.Y."/>
            <person name="Chew T.H."/>
            <person name="Savka M.A."/>
        </authorList>
    </citation>
    <scope>NUCLEOTIDE SEQUENCE [LARGE SCALE GENOMIC DNA]</scope>
    <source>
        <strain evidence="1 2">NBRC 16172</strain>
    </source>
</reference>
<name>A0A081RA28_SPHCR</name>
<proteinExistence type="predicted"/>
<comment type="caution">
    <text evidence="1">The sequence shown here is derived from an EMBL/GenBank/DDBJ whole genome shotgun (WGS) entry which is preliminary data.</text>
</comment>
<protein>
    <submittedName>
        <fullName evidence="1">Uncharacterized protein</fullName>
    </submittedName>
</protein>
<evidence type="ECO:0000313" key="2">
    <source>
        <dbReference type="Proteomes" id="UP000028411"/>
    </source>
</evidence>
<accession>A0A081RA28</accession>
<dbReference type="RefSeq" id="WP_037455333.1">
    <property type="nucleotide sequence ID" value="NZ_JFHR01000053.1"/>
</dbReference>
<evidence type="ECO:0000313" key="1">
    <source>
        <dbReference type="EMBL" id="KEQ52051.1"/>
    </source>
</evidence>